<reference evidence="9" key="1">
    <citation type="submission" date="2017-08" db="EMBL/GenBank/DDBJ databases">
        <title>USMARCv1.0.</title>
        <authorList>
            <person name="Hannum G.I."/>
            <person name="Koren S."/>
            <person name="Schroeder S.G."/>
            <person name="Chin S.C."/>
            <person name="Nonneman D.J."/>
            <person name="Becker S.A."/>
            <person name="Rosen B.D."/>
            <person name="Bickhart D.M."/>
            <person name="Putnam N.H."/>
            <person name="Green R.E."/>
            <person name="Tuggle C.K."/>
            <person name="Liu H."/>
            <person name="Rohrer G.A."/>
            <person name="Warr A."/>
            <person name="Hall R."/>
            <person name="Kim K."/>
            <person name="Hume D.A."/>
            <person name="Talbot R."/>
            <person name="Chow W."/>
            <person name="Howe K."/>
            <person name="Schwartz A.S."/>
            <person name="Watson M."/>
            <person name="Archibald A.L."/>
            <person name="Phillippy A.M."/>
            <person name="Smith T.P.L."/>
        </authorList>
    </citation>
    <scope>NUCLEOTIDE SEQUENCE [LARGE SCALE GENOMIC DNA]</scope>
</reference>
<dbReference type="InterPro" id="IPR012945">
    <property type="entry name" value="Tubulin-bd_cofactor_C_dom"/>
</dbReference>
<comment type="subcellular location">
    <subcellularLocation>
        <location evidence="1">Cytoplasm</location>
        <location evidence="1">Cytoskeleton</location>
        <location evidence="1">Microtubule organizing center</location>
        <location evidence="1">Centrosome</location>
    </subcellularLocation>
    <subcellularLocation>
        <location evidence="2">Cytoplasm</location>
        <location evidence="2">Cytoskeleton</location>
        <location evidence="2">Spindle pole</location>
    </subcellularLocation>
</comment>
<evidence type="ECO:0000256" key="1">
    <source>
        <dbReference type="ARBA" id="ARBA00004300"/>
    </source>
</evidence>
<keyword evidence="6" id="KW-0206">Cytoskeleton</keyword>
<keyword evidence="5" id="KW-0963">Cytoplasm</keyword>
<dbReference type="Gene3D" id="2.160.20.70">
    <property type="match status" value="1"/>
</dbReference>
<feature type="domain" description="C-CAP/cofactor C-like" evidence="7">
    <location>
        <begin position="380"/>
        <end position="513"/>
    </location>
</feature>
<evidence type="ECO:0000256" key="6">
    <source>
        <dbReference type="ARBA" id="ARBA00023212"/>
    </source>
</evidence>
<evidence type="ECO:0000313" key="8">
    <source>
        <dbReference type="Ensembl" id="ENSSSCP00070002082.1"/>
    </source>
</evidence>
<dbReference type="GO" id="GO:0005813">
    <property type="term" value="C:centrosome"/>
    <property type="evidence" value="ECO:0007669"/>
    <property type="project" value="UniProtKB-SubCell"/>
</dbReference>
<dbReference type="InterPro" id="IPR006599">
    <property type="entry name" value="CARP_motif"/>
</dbReference>
<dbReference type="InterPro" id="IPR016098">
    <property type="entry name" value="CAP/MinC_C"/>
</dbReference>
<evidence type="ECO:0000256" key="5">
    <source>
        <dbReference type="ARBA" id="ARBA00022490"/>
    </source>
</evidence>
<sequence>MTFFTELEQTIQTFIWNNKRPRIAKAILRNKNQAGGITLPDFKKYYKATVIKTVWYWYQNRQTDQWNRIENLEINPDTYGQLIFDKGGKNIKWEKESLFSKHCWETWTAVCKAMKLEHTLTPCTKINSKWLKDLNIRQDTIKLLEENIGKTLSDINIMNIFSGQSPKAIETRAKINPWDLIKLKSFCTAKETKKKTKRQLTEWEKIVSNDATDKGLISRIYKQLIQLNSKKTNQSMEKWAKDLNRHFSKEDIQMNWNDYSHQAFVCDHLSDLLELLLDPEQLTASFHSTHSSLVSREAVVALSFLIEGTVSGARKIYPLYELALWQPLHAETGFSKTSKAFSFYKLEAWLRASLTGNPFGTSACLKSGKKLAWAHQVEGTTKRAKIACNTHVAPRMYRMVVMSQVYKQTLAKSSDTLSFIYLLSPLRSVTVEKCRNSTFVLGPVQTALHLHSCDNVKVIAVCHRLSISSTTDCIFHILTPTRPLILSGNQRVTFAPFHTHYPMLEDHMARTGLAAVPNYWDNPMIVCRENSNTSVFRLLPPCDFYVFIIPFEMEGDTTEIPGGLPSAYQRALGQREKKIQIWQKTVKEARLTKDQRKQFQVLVENKFYEWLINTGHRQQLDSLVPPTVGSKQAAG</sequence>
<reference evidence="8" key="2">
    <citation type="submission" date="2025-08" db="UniProtKB">
        <authorList>
            <consortium name="Ensembl"/>
        </authorList>
    </citation>
    <scope>IDENTIFICATION</scope>
</reference>
<dbReference type="SMART" id="SM00673">
    <property type="entry name" value="CARP"/>
    <property type="match status" value="2"/>
</dbReference>
<comment type="similarity">
    <text evidence="3">Belongs to the TBCC family.</text>
</comment>
<dbReference type="PROSITE" id="PS51329">
    <property type="entry name" value="C_CAP_COFACTOR_C"/>
    <property type="match status" value="1"/>
</dbReference>
<evidence type="ECO:0000259" key="7">
    <source>
        <dbReference type="PROSITE" id="PS51329"/>
    </source>
</evidence>
<accession>A0A4X1SID2</accession>
<evidence type="ECO:0000256" key="3">
    <source>
        <dbReference type="ARBA" id="ARBA00008848"/>
    </source>
</evidence>
<dbReference type="Ensembl" id="ENSSSCT00070002496.1">
    <property type="protein sequence ID" value="ENSSSCP00070002082.1"/>
    <property type="gene ID" value="ENSSSCG00070001323.1"/>
</dbReference>
<proteinExistence type="inferred from homology"/>
<dbReference type="Proteomes" id="UP000314985">
    <property type="component" value="Unassembled WGS sequence"/>
</dbReference>
<dbReference type="InterPro" id="IPR017901">
    <property type="entry name" value="C-CAP_CF_C-like"/>
</dbReference>
<dbReference type="Pfam" id="PF07986">
    <property type="entry name" value="TBCC"/>
    <property type="match status" value="1"/>
</dbReference>
<dbReference type="PANTHER" id="PTHR16052:SF0">
    <property type="entry name" value="TBCC DOMAIN-CONTAINING PROTEIN 1"/>
    <property type="match status" value="1"/>
</dbReference>
<dbReference type="GO" id="GO:0000922">
    <property type="term" value="C:spindle pole"/>
    <property type="evidence" value="ECO:0007669"/>
    <property type="project" value="UniProtKB-SubCell"/>
</dbReference>
<dbReference type="PANTHER" id="PTHR16052">
    <property type="entry name" value="TBCC DOMAIN-CONTAINING PROTEIN 1"/>
    <property type="match status" value="1"/>
</dbReference>
<dbReference type="AlphaFoldDB" id="A0A4X1SID2"/>
<evidence type="ECO:0000256" key="4">
    <source>
        <dbReference type="ARBA" id="ARBA00017559"/>
    </source>
</evidence>
<organism evidence="8 9">
    <name type="scientific">Sus scrofa</name>
    <name type="common">Pig</name>
    <dbReference type="NCBI Taxonomy" id="9823"/>
    <lineage>
        <taxon>Eukaryota</taxon>
        <taxon>Metazoa</taxon>
        <taxon>Chordata</taxon>
        <taxon>Craniata</taxon>
        <taxon>Vertebrata</taxon>
        <taxon>Euteleostomi</taxon>
        <taxon>Mammalia</taxon>
        <taxon>Eutheria</taxon>
        <taxon>Laurasiatheria</taxon>
        <taxon>Artiodactyla</taxon>
        <taxon>Suina</taxon>
        <taxon>Suidae</taxon>
        <taxon>Sus</taxon>
    </lineage>
</organism>
<dbReference type="InterPro" id="IPR039589">
    <property type="entry name" value="TBCC1"/>
</dbReference>
<evidence type="ECO:0000256" key="2">
    <source>
        <dbReference type="ARBA" id="ARBA00004647"/>
    </source>
</evidence>
<name>A0A4X1SID2_PIG</name>
<protein>
    <recommendedName>
        <fullName evidence="4">TBCC domain-containing protein 1</fullName>
    </recommendedName>
</protein>
<evidence type="ECO:0000313" key="9">
    <source>
        <dbReference type="Proteomes" id="UP000314985"/>
    </source>
</evidence>